<feature type="region of interest" description="Disordered" evidence="8">
    <location>
        <begin position="46"/>
        <end position="93"/>
    </location>
</feature>
<evidence type="ECO:0000256" key="1">
    <source>
        <dbReference type="ARBA" id="ARBA00001947"/>
    </source>
</evidence>
<evidence type="ECO:0000256" key="8">
    <source>
        <dbReference type="SAM" id="MobiDB-lite"/>
    </source>
</evidence>
<dbReference type="Pfam" id="PF00246">
    <property type="entry name" value="Peptidase_M14"/>
    <property type="match status" value="1"/>
</dbReference>
<organism evidence="10 11">
    <name type="scientific">Acidovorax soli</name>
    <dbReference type="NCBI Taxonomy" id="592050"/>
    <lineage>
        <taxon>Bacteria</taxon>
        <taxon>Pseudomonadati</taxon>
        <taxon>Pseudomonadota</taxon>
        <taxon>Betaproteobacteria</taxon>
        <taxon>Burkholderiales</taxon>
        <taxon>Comamonadaceae</taxon>
        <taxon>Acidovorax</taxon>
    </lineage>
</organism>
<evidence type="ECO:0000256" key="5">
    <source>
        <dbReference type="ARBA" id="ARBA00022833"/>
    </source>
</evidence>
<evidence type="ECO:0000256" key="2">
    <source>
        <dbReference type="ARBA" id="ARBA00005988"/>
    </source>
</evidence>
<sequence>MTLPCAPTSTPTRHPDTPASRWPTRTAAAALVAVLLAACSSTPLPPWPSSGAAAPRPNAPAPLPRTQPGKVVPAPLGTAGQPQPPSAQPAATGAIAAPLPPAAPIVGRNEPLATPSTPPYGPAVMARFPEPQVRYSTPGLAPDRRAFTTNAELEQWLQSVAQGSAGGPSRASVLRLGASQRGEPLLGLLLTRAQGDDPASLDAGKRPTVVLIGQQHGNEPASAEALLVIARELGQGLLEPLLQRINVIVVPRANPDGAQADTRGTANGIDMNRDHLLLKTPEAQAIARLVRDYRPILVVDAHEYTVAGRYKEKFNAVQRYDALLQYTTTANYPEFLTKASQEWYHQPMVAALKAQGLSSEWYYTNATGADDRTLSMGGVQPDTGRNVHGLKNTVSLLIETRGVGIGALHLQRRVHTQVTAITSALRSTAERAANLEQVRSFVVRDISAKACRDNVVVEAGPTPMQREVVFIDPETGMDRAMRVDWNSSLNLRTLKSRARPCGYWVASQAAPVVERLKLLGLQVLRIGEGGSLLADTYRETARETSERRDVLGSIGGDADILRVQVAPVRAAIDVPAGSFYVPLNQPLAHLAVAALEPDTQNSYFANRLVEDLSQTVRVMSTPSLVFEETD</sequence>
<dbReference type="GO" id="GO:0004181">
    <property type="term" value="F:metallocarboxypeptidase activity"/>
    <property type="evidence" value="ECO:0007669"/>
    <property type="project" value="InterPro"/>
</dbReference>
<name>A0A7X0PHU5_9BURK</name>
<comment type="caution">
    <text evidence="7">Lacks conserved residue(s) required for the propagation of feature annotation.</text>
</comment>
<dbReference type="Gene3D" id="3.40.630.10">
    <property type="entry name" value="Zn peptidases"/>
    <property type="match status" value="1"/>
</dbReference>
<comment type="cofactor">
    <cofactor evidence="1">
        <name>Zn(2+)</name>
        <dbReference type="ChEBI" id="CHEBI:29105"/>
    </cofactor>
</comment>
<evidence type="ECO:0000259" key="9">
    <source>
        <dbReference type="PROSITE" id="PS52035"/>
    </source>
</evidence>
<dbReference type="SUPFAM" id="SSF53187">
    <property type="entry name" value="Zn-dependent exopeptidases"/>
    <property type="match status" value="1"/>
</dbReference>
<evidence type="ECO:0000313" key="10">
    <source>
        <dbReference type="EMBL" id="MBB6562151.1"/>
    </source>
</evidence>
<dbReference type="PANTHER" id="PTHR11705:SF143">
    <property type="entry name" value="SLL0236 PROTEIN"/>
    <property type="match status" value="1"/>
</dbReference>
<reference evidence="10 11" key="1">
    <citation type="submission" date="2020-08" db="EMBL/GenBank/DDBJ databases">
        <title>Functional genomics of gut bacteria from endangered species of beetles.</title>
        <authorList>
            <person name="Carlos-Shanley C."/>
        </authorList>
    </citation>
    <scope>NUCLEOTIDE SEQUENCE [LARGE SCALE GENOMIC DNA]</scope>
    <source>
        <strain evidence="10 11">S00198</strain>
    </source>
</reference>
<dbReference type="PANTHER" id="PTHR11705">
    <property type="entry name" value="PROTEASE FAMILY M14 CARBOXYPEPTIDASE A,B"/>
    <property type="match status" value="1"/>
</dbReference>
<feature type="domain" description="Peptidase M14" evidence="9">
    <location>
        <begin position="146"/>
        <end position="397"/>
    </location>
</feature>
<keyword evidence="3" id="KW-0645">Protease</keyword>
<protein>
    <recommendedName>
        <fullName evidence="9">Peptidase M14 domain-containing protein</fullName>
    </recommendedName>
</protein>
<gene>
    <name evidence="10" type="ORF">HNP48_004860</name>
</gene>
<accession>A0A7X0PHU5</accession>
<keyword evidence="11" id="KW-1185">Reference proteome</keyword>
<dbReference type="Proteomes" id="UP000575083">
    <property type="component" value="Unassembled WGS sequence"/>
</dbReference>
<dbReference type="GO" id="GO:0006508">
    <property type="term" value="P:proteolysis"/>
    <property type="evidence" value="ECO:0007669"/>
    <property type="project" value="UniProtKB-KW"/>
</dbReference>
<dbReference type="SMART" id="SM00631">
    <property type="entry name" value="Zn_pept"/>
    <property type="match status" value="1"/>
</dbReference>
<keyword evidence="4" id="KW-0378">Hydrolase</keyword>
<proteinExistence type="inferred from homology"/>
<evidence type="ECO:0000256" key="7">
    <source>
        <dbReference type="PROSITE-ProRule" id="PRU01379"/>
    </source>
</evidence>
<dbReference type="GO" id="GO:0008270">
    <property type="term" value="F:zinc ion binding"/>
    <property type="evidence" value="ECO:0007669"/>
    <property type="project" value="InterPro"/>
</dbReference>
<dbReference type="AlphaFoldDB" id="A0A7X0PHU5"/>
<dbReference type="EMBL" id="JACHLK010000011">
    <property type="protein sequence ID" value="MBB6562151.1"/>
    <property type="molecule type" value="Genomic_DNA"/>
</dbReference>
<dbReference type="CDD" id="cd06242">
    <property type="entry name" value="M14-like"/>
    <property type="match status" value="1"/>
</dbReference>
<keyword evidence="6" id="KW-0482">Metalloprotease</keyword>
<comment type="similarity">
    <text evidence="2 7">Belongs to the peptidase M14 family.</text>
</comment>
<dbReference type="InterPro" id="IPR000834">
    <property type="entry name" value="Peptidase_M14"/>
</dbReference>
<evidence type="ECO:0000256" key="6">
    <source>
        <dbReference type="ARBA" id="ARBA00023049"/>
    </source>
</evidence>
<evidence type="ECO:0000256" key="3">
    <source>
        <dbReference type="ARBA" id="ARBA00022670"/>
    </source>
</evidence>
<evidence type="ECO:0000256" key="4">
    <source>
        <dbReference type="ARBA" id="ARBA00022801"/>
    </source>
</evidence>
<comment type="caution">
    <text evidence="10">The sequence shown here is derived from an EMBL/GenBank/DDBJ whole genome shotgun (WGS) entry which is preliminary data.</text>
</comment>
<evidence type="ECO:0000313" key="11">
    <source>
        <dbReference type="Proteomes" id="UP000575083"/>
    </source>
</evidence>
<dbReference type="GO" id="GO:0005615">
    <property type="term" value="C:extracellular space"/>
    <property type="evidence" value="ECO:0007669"/>
    <property type="project" value="TreeGrafter"/>
</dbReference>
<feature type="region of interest" description="Disordered" evidence="8">
    <location>
        <begin position="1"/>
        <end position="24"/>
    </location>
</feature>
<keyword evidence="5" id="KW-0862">Zinc</keyword>
<dbReference type="RefSeq" id="WP_184862085.1">
    <property type="nucleotide sequence ID" value="NZ_JACHLK010000011.1"/>
</dbReference>
<dbReference type="PROSITE" id="PS52035">
    <property type="entry name" value="PEPTIDASE_M14"/>
    <property type="match status" value="1"/>
</dbReference>